<evidence type="ECO:0000313" key="18">
    <source>
        <dbReference type="Proteomes" id="UP000494165"/>
    </source>
</evidence>
<dbReference type="InterPro" id="IPR003599">
    <property type="entry name" value="Ig_sub"/>
</dbReference>
<dbReference type="InterPro" id="IPR000242">
    <property type="entry name" value="PTP_cat"/>
</dbReference>
<feature type="domain" description="Tyrosine specific protein phosphatases" evidence="14">
    <location>
        <begin position="1343"/>
        <end position="1419"/>
    </location>
</feature>
<name>A0A8S1DJM1_9INSE</name>
<dbReference type="InterPro" id="IPR036179">
    <property type="entry name" value="Ig-like_dom_sf"/>
</dbReference>
<dbReference type="PROSITE" id="PS50835">
    <property type="entry name" value="IG_LIKE"/>
    <property type="match status" value="2"/>
</dbReference>
<protein>
    <recommendedName>
        <fullName evidence="2">protein-tyrosine-phosphatase</fullName>
        <ecNumber evidence="2">3.1.3.48</ecNumber>
    </recommendedName>
</protein>
<evidence type="ECO:0000256" key="2">
    <source>
        <dbReference type="ARBA" id="ARBA00013064"/>
    </source>
</evidence>
<evidence type="ECO:0000256" key="7">
    <source>
        <dbReference type="ARBA" id="ARBA00022989"/>
    </source>
</evidence>
<keyword evidence="9" id="KW-1015">Disulfide bond</keyword>
<dbReference type="Gene3D" id="3.90.190.10">
    <property type="entry name" value="Protein tyrosine phosphatase superfamily"/>
    <property type="match status" value="2"/>
</dbReference>
<evidence type="ECO:0000313" key="17">
    <source>
        <dbReference type="EMBL" id="CAB3382747.1"/>
    </source>
</evidence>
<feature type="domain" description="Tyrosine-protein phosphatase" evidence="13">
    <location>
        <begin position="859"/>
        <end position="1116"/>
    </location>
</feature>
<feature type="domain" description="Tyrosine-protein phosphatase" evidence="13">
    <location>
        <begin position="1148"/>
        <end position="1428"/>
    </location>
</feature>
<organism evidence="17 18">
    <name type="scientific">Cloeon dipterum</name>
    <dbReference type="NCBI Taxonomy" id="197152"/>
    <lineage>
        <taxon>Eukaryota</taxon>
        <taxon>Metazoa</taxon>
        <taxon>Ecdysozoa</taxon>
        <taxon>Arthropoda</taxon>
        <taxon>Hexapoda</taxon>
        <taxon>Insecta</taxon>
        <taxon>Pterygota</taxon>
        <taxon>Palaeoptera</taxon>
        <taxon>Ephemeroptera</taxon>
        <taxon>Pisciforma</taxon>
        <taxon>Baetidae</taxon>
        <taxon>Cloeon</taxon>
    </lineage>
</organism>
<dbReference type="PROSITE" id="PS50056">
    <property type="entry name" value="TYR_PHOSPHATASE_2"/>
    <property type="match status" value="2"/>
</dbReference>
<dbReference type="SUPFAM" id="SSF52799">
    <property type="entry name" value="(Phosphotyrosine protein) phosphatases II"/>
    <property type="match status" value="2"/>
</dbReference>
<dbReference type="InterPro" id="IPR003598">
    <property type="entry name" value="Ig_sub2"/>
</dbReference>
<proteinExistence type="predicted"/>
<dbReference type="SUPFAM" id="SSF48726">
    <property type="entry name" value="Immunoglobulin"/>
    <property type="match status" value="2"/>
</dbReference>
<dbReference type="PRINTS" id="PR00700">
    <property type="entry name" value="PRTYPHPHTASE"/>
</dbReference>
<dbReference type="EC" id="3.1.3.48" evidence="2"/>
<keyword evidence="7" id="KW-1133">Transmembrane helix</keyword>
<feature type="domain" description="Fibronectin type-III" evidence="16">
    <location>
        <begin position="320"/>
        <end position="419"/>
    </location>
</feature>
<keyword evidence="5" id="KW-0378">Hydrolase</keyword>
<keyword evidence="4 12" id="KW-0732">Signal</keyword>
<dbReference type="SMART" id="SM00409">
    <property type="entry name" value="IG"/>
    <property type="match status" value="2"/>
</dbReference>
<keyword evidence="3" id="KW-0812">Transmembrane</keyword>
<feature type="domain" description="Tyrosine specific protein phosphatases" evidence="14">
    <location>
        <begin position="1036"/>
        <end position="1107"/>
    </location>
</feature>
<dbReference type="Pfam" id="PF00102">
    <property type="entry name" value="Y_phosphatase"/>
    <property type="match status" value="2"/>
</dbReference>
<gene>
    <name evidence="17" type="ORF">CLODIP_2_CD00214</name>
</gene>
<evidence type="ECO:0000259" key="14">
    <source>
        <dbReference type="PROSITE" id="PS50056"/>
    </source>
</evidence>
<keyword evidence="18" id="KW-1185">Reference proteome</keyword>
<comment type="catalytic activity">
    <reaction evidence="11">
        <text>O-phospho-L-tyrosyl-[protein] + H2O = L-tyrosyl-[protein] + phosphate</text>
        <dbReference type="Rhea" id="RHEA:10684"/>
        <dbReference type="Rhea" id="RHEA-COMP:10136"/>
        <dbReference type="Rhea" id="RHEA-COMP:20101"/>
        <dbReference type="ChEBI" id="CHEBI:15377"/>
        <dbReference type="ChEBI" id="CHEBI:43474"/>
        <dbReference type="ChEBI" id="CHEBI:46858"/>
        <dbReference type="ChEBI" id="CHEBI:61978"/>
        <dbReference type="EC" id="3.1.3.48"/>
    </reaction>
</comment>
<dbReference type="GO" id="GO:0016020">
    <property type="term" value="C:membrane"/>
    <property type="evidence" value="ECO:0007669"/>
    <property type="project" value="UniProtKB-SubCell"/>
</dbReference>
<dbReference type="InterPro" id="IPR050348">
    <property type="entry name" value="Protein-Tyr_Phosphatase"/>
</dbReference>
<dbReference type="CDD" id="cd00047">
    <property type="entry name" value="PTPc"/>
    <property type="match status" value="1"/>
</dbReference>
<dbReference type="FunFam" id="3.90.190.10:FF:000092">
    <property type="entry name" value="Tyrosine-protein phosphatase 69D"/>
    <property type="match status" value="1"/>
</dbReference>
<comment type="subcellular location">
    <subcellularLocation>
        <location evidence="1">Membrane</location>
        <topology evidence="1">Single-pass membrane protein</topology>
    </subcellularLocation>
</comment>
<dbReference type="InterPro" id="IPR007110">
    <property type="entry name" value="Ig-like_dom"/>
</dbReference>
<dbReference type="PANTHER" id="PTHR19134:SF495">
    <property type="entry name" value="TYROSINE-PROTEIN PHOSPHATASE 69D"/>
    <property type="match status" value="1"/>
</dbReference>
<evidence type="ECO:0000259" key="13">
    <source>
        <dbReference type="PROSITE" id="PS50055"/>
    </source>
</evidence>
<evidence type="ECO:0000256" key="8">
    <source>
        <dbReference type="ARBA" id="ARBA00023136"/>
    </source>
</evidence>
<evidence type="ECO:0000256" key="4">
    <source>
        <dbReference type="ARBA" id="ARBA00022729"/>
    </source>
</evidence>
<dbReference type="InterPro" id="IPR003595">
    <property type="entry name" value="Tyr_Pase_cat"/>
</dbReference>
<evidence type="ECO:0000259" key="15">
    <source>
        <dbReference type="PROSITE" id="PS50835"/>
    </source>
</evidence>
<dbReference type="InterPro" id="IPR003961">
    <property type="entry name" value="FN3_dom"/>
</dbReference>
<evidence type="ECO:0000256" key="9">
    <source>
        <dbReference type="ARBA" id="ARBA00023157"/>
    </source>
</evidence>
<dbReference type="InterPro" id="IPR013783">
    <property type="entry name" value="Ig-like_fold"/>
</dbReference>
<evidence type="ECO:0000259" key="16">
    <source>
        <dbReference type="PROSITE" id="PS50853"/>
    </source>
</evidence>
<evidence type="ECO:0000256" key="5">
    <source>
        <dbReference type="ARBA" id="ARBA00022801"/>
    </source>
</evidence>
<feature type="signal peptide" evidence="12">
    <location>
        <begin position="1"/>
        <end position="17"/>
    </location>
</feature>
<dbReference type="GO" id="GO:0005001">
    <property type="term" value="F:transmembrane receptor protein tyrosine phosphatase activity"/>
    <property type="evidence" value="ECO:0007669"/>
    <property type="project" value="UniProtKB-ARBA"/>
</dbReference>
<dbReference type="PROSITE" id="PS50853">
    <property type="entry name" value="FN3"/>
    <property type="match status" value="3"/>
</dbReference>
<keyword evidence="10" id="KW-0393">Immunoglobulin domain</keyword>
<dbReference type="Pfam" id="PF00041">
    <property type="entry name" value="fn3"/>
    <property type="match status" value="2"/>
</dbReference>
<dbReference type="PROSITE" id="PS50055">
    <property type="entry name" value="TYR_PHOSPHATASE_PTP"/>
    <property type="match status" value="2"/>
</dbReference>
<dbReference type="InterPro" id="IPR029021">
    <property type="entry name" value="Prot-tyrosine_phosphatase-like"/>
</dbReference>
<dbReference type="Pfam" id="PF13927">
    <property type="entry name" value="Ig_3"/>
    <property type="match status" value="1"/>
</dbReference>
<dbReference type="SMART" id="SM00408">
    <property type="entry name" value="IGc2"/>
    <property type="match status" value="2"/>
</dbReference>
<dbReference type="Proteomes" id="UP000494165">
    <property type="component" value="Unassembled WGS sequence"/>
</dbReference>
<evidence type="ECO:0000256" key="1">
    <source>
        <dbReference type="ARBA" id="ARBA00004167"/>
    </source>
</evidence>
<dbReference type="InterPro" id="IPR036116">
    <property type="entry name" value="FN3_sf"/>
</dbReference>
<sequence>MLIRPVLKGLFWPLALAFVSVCVSADTDSDDAEIIFKAPEPVGIGENATFVCTVYEADTELVWEESETELEKSKKYHIVQDFRVENEPKSSTVLTVVDSSIDDEGTYFCRSKSSNLSRSGNLTIYVKPVVLVEPVVKVNANETATLMCHVRGYPVHSIHWRLDGLEEILNDSKEQKYNATHSTSKLTVSNKVKGSDNGSYLCEVETLGSELVSSRVTLLVLDKPGIAFGVVKAISNTSIFVNWTVNHGNMPIESYHLKYTESQEKGWQYASRKVEVNDTDFILENLKPNTPYRVMLEVKNGIGTATATQRSLVKTLKEDPEFVPSASISGMGGNSMTIKWNSPPQQLQDFVHYYQLELLNGKIKKEAIQIAVHTEMHMFYMFDELQPDTLYSLRVAACSEFTKKCFPWSKLVEGSTLQQPPGPVSDLFVSCKHDNVSKSSLVFVSWGEPKQPRGNITRYSLEIQGFATFLNERGLLMNETYGPKSKSVERKDATFENLPSNTNYTIKVLSVNSQKMKGEEAKMECQMPPTVPDKERTLNFNWGVVEDRTFGHVLQLFSSRITERNGAICCYRVIVVKLGSNKKVMDLPPPENTVLSSYDEVRLSESGGAYVAEAIDSVNLKPSTFVGDGSQKTSDGENMCRACFKEVESASEPPVEATTVSQSDGQVTNSTSVLLSALVSKKEKQLTISDLFPAHVQDGPLDLDSQYTGFVQIIVYGPDNSMLQTFSNYFTAIRPNSHVIVASGYNEFLTLGHNITIALLVLVLILALAVCLVTRYSKSIADQQGVELTLRESFRAILCNKGYSEVEMVCGRHFCQSLRNGAAGGRVPVINNPPDMTPILRDDMPSAYQERHKDSDYGFQHEFELLPDRFTDRTTKSSESRENLYKNRYPDIKSYDQTRVKLAQVDGVASSDYINANFVIGYKERKKFICAQGPMENTVNDFWRMIWEQHLELVLMLTNLEEYSKTKCFKYWPDEGDKVFGDITVTNVQEKRYSDYIVRELKISQSTPESEERSIIQYHYLAWKDFMAPEHPSGILKFIKRMNEVYSLEKGPILIHCSAGVGRTGTLVALDSLLQQIQEEGEVSVFNTVCDLRHQRNFLVQNLKQYIFVYRALVEFSQFGDAEFKVTKFKAELEKKKLLETGKAKCLLEEEFEKLKRVTEEPKVCSIASGEENKSKNRSETILPYDRNRVILTPMPGREHSTYINASFIEGYDNSESFVISQDPLDTTIADFWRMISEQGITTLVMLSDLKEGTKKCPRYWPDDETSHNHIKIKYSQSESGPYFTKREFNVTNCKVSRAKPRFYLFVKRFLLRLFQTDESINVTQFQYNGWPTAEGEMPSVARGLTDLVDHVLTHHESNGNSGPIAVHCHLGVDRSAIFVALAILIQQIQTEKRVDILSVVRKLRCQRQGMLDSYAQYEFLHRAAMTYIDLHHLASEDT</sequence>
<dbReference type="GO" id="GO:0048666">
    <property type="term" value="P:neuron development"/>
    <property type="evidence" value="ECO:0007669"/>
    <property type="project" value="UniProtKB-ARBA"/>
</dbReference>
<feature type="chain" id="PRO_5035865011" description="protein-tyrosine-phosphatase" evidence="12">
    <location>
        <begin position="18"/>
        <end position="1439"/>
    </location>
</feature>
<dbReference type="FunFam" id="3.90.190.10:FF:000102">
    <property type="entry name" value="Receptor-type tyrosine-protein phosphatase"/>
    <property type="match status" value="1"/>
</dbReference>
<feature type="domain" description="Fibronectin type-III" evidence="16">
    <location>
        <begin position="420"/>
        <end position="533"/>
    </location>
</feature>
<comment type="caution">
    <text evidence="17">The sequence shown here is derived from an EMBL/GenBank/DDBJ whole genome shotgun (WGS) entry which is preliminary data.</text>
</comment>
<dbReference type="InterPro" id="IPR000387">
    <property type="entry name" value="Tyr_Pase_dom"/>
</dbReference>
<dbReference type="SMART" id="SM00060">
    <property type="entry name" value="FN3"/>
    <property type="match status" value="3"/>
</dbReference>
<feature type="domain" description="Ig-like" evidence="15">
    <location>
        <begin position="128"/>
        <end position="219"/>
    </location>
</feature>
<dbReference type="EMBL" id="CADEPI010000282">
    <property type="protein sequence ID" value="CAB3382747.1"/>
    <property type="molecule type" value="Genomic_DNA"/>
</dbReference>
<dbReference type="SMART" id="SM00404">
    <property type="entry name" value="PTPc_motif"/>
    <property type="match status" value="2"/>
</dbReference>
<evidence type="ECO:0000256" key="12">
    <source>
        <dbReference type="SAM" id="SignalP"/>
    </source>
</evidence>
<evidence type="ECO:0000256" key="3">
    <source>
        <dbReference type="ARBA" id="ARBA00022692"/>
    </source>
</evidence>
<reference evidence="17 18" key="1">
    <citation type="submission" date="2020-04" db="EMBL/GenBank/DDBJ databases">
        <authorList>
            <person name="Alioto T."/>
            <person name="Alioto T."/>
            <person name="Gomez Garrido J."/>
        </authorList>
    </citation>
    <scope>NUCLEOTIDE SEQUENCE [LARGE SCALE GENOMIC DNA]</scope>
</reference>
<dbReference type="Gene3D" id="2.60.40.10">
    <property type="entry name" value="Immunoglobulins"/>
    <property type="match status" value="5"/>
</dbReference>
<dbReference type="OrthoDB" id="6022401at2759"/>
<evidence type="ECO:0000256" key="10">
    <source>
        <dbReference type="ARBA" id="ARBA00023319"/>
    </source>
</evidence>
<evidence type="ECO:0000256" key="6">
    <source>
        <dbReference type="ARBA" id="ARBA00022912"/>
    </source>
</evidence>
<feature type="domain" description="Ig-like" evidence="15">
    <location>
        <begin position="13"/>
        <end position="123"/>
    </location>
</feature>
<evidence type="ECO:0000256" key="11">
    <source>
        <dbReference type="ARBA" id="ARBA00051722"/>
    </source>
</evidence>
<dbReference type="PANTHER" id="PTHR19134">
    <property type="entry name" value="RECEPTOR-TYPE TYROSINE-PROTEIN PHOSPHATASE"/>
    <property type="match status" value="1"/>
</dbReference>
<dbReference type="PROSITE" id="PS00383">
    <property type="entry name" value="TYR_PHOSPHATASE_1"/>
    <property type="match status" value="2"/>
</dbReference>
<dbReference type="SUPFAM" id="SSF49265">
    <property type="entry name" value="Fibronectin type III"/>
    <property type="match status" value="2"/>
</dbReference>
<keyword evidence="6" id="KW-0904">Protein phosphatase</keyword>
<feature type="domain" description="Fibronectin type-III" evidence="16">
    <location>
        <begin position="223"/>
        <end position="318"/>
    </location>
</feature>
<keyword evidence="8" id="KW-0472">Membrane</keyword>
<dbReference type="CDD" id="cd00063">
    <property type="entry name" value="FN3"/>
    <property type="match status" value="3"/>
</dbReference>
<dbReference type="SMART" id="SM00194">
    <property type="entry name" value="PTPc"/>
    <property type="match status" value="2"/>
</dbReference>
<accession>A0A8S1DJM1</accession>
<dbReference type="InterPro" id="IPR016130">
    <property type="entry name" value="Tyr_Pase_AS"/>
</dbReference>